<evidence type="ECO:0000313" key="5">
    <source>
        <dbReference type="EMBL" id="QHT66267.1"/>
    </source>
</evidence>
<dbReference type="Proteomes" id="UP000480178">
    <property type="component" value="Chromosome"/>
</dbReference>
<dbReference type="EMBL" id="CP048222">
    <property type="protein sequence ID" value="QHT66267.1"/>
    <property type="molecule type" value="Genomic_DNA"/>
</dbReference>
<keyword evidence="1" id="KW-0732">Signal</keyword>
<dbReference type="CDD" id="cd00041">
    <property type="entry name" value="CUB"/>
    <property type="match status" value="2"/>
</dbReference>
<dbReference type="Gene3D" id="2.60.40.1220">
    <property type="match status" value="1"/>
</dbReference>
<dbReference type="PROSITE" id="PS50853">
    <property type="entry name" value="FN3"/>
    <property type="match status" value="1"/>
</dbReference>
<dbReference type="CDD" id="cd00063">
    <property type="entry name" value="FN3"/>
    <property type="match status" value="1"/>
</dbReference>
<proteinExistence type="predicted"/>
<feature type="domain" description="Fibronectin type-III" evidence="4">
    <location>
        <begin position="105"/>
        <end position="195"/>
    </location>
</feature>
<dbReference type="SMART" id="SM00060">
    <property type="entry name" value="FN3"/>
    <property type="match status" value="1"/>
</dbReference>
<gene>
    <name evidence="5" type="ORF">GXP67_06145</name>
</gene>
<organism evidence="5 6">
    <name type="scientific">Rhodocytophaga rosea</name>
    <dbReference type="NCBI Taxonomy" id="2704465"/>
    <lineage>
        <taxon>Bacteria</taxon>
        <taxon>Pseudomonadati</taxon>
        <taxon>Bacteroidota</taxon>
        <taxon>Cytophagia</taxon>
        <taxon>Cytophagales</taxon>
        <taxon>Rhodocytophagaceae</taxon>
        <taxon>Rhodocytophaga</taxon>
    </lineage>
</organism>
<dbReference type="InterPro" id="IPR000859">
    <property type="entry name" value="CUB_dom"/>
</dbReference>
<reference evidence="5 6" key="1">
    <citation type="submission" date="2020-01" db="EMBL/GenBank/DDBJ databases">
        <authorList>
            <person name="Kim M.K."/>
        </authorList>
    </citation>
    <scope>NUCLEOTIDE SEQUENCE [LARGE SCALE GENOMIC DNA]</scope>
    <source>
        <strain evidence="5 6">172606-1</strain>
    </source>
</reference>
<evidence type="ECO:0000313" key="6">
    <source>
        <dbReference type="Proteomes" id="UP000480178"/>
    </source>
</evidence>
<evidence type="ECO:0000259" key="3">
    <source>
        <dbReference type="PROSITE" id="PS01180"/>
    </source>
</evidence>
<dbReference type="Gene3D" id="2.30.30.100">
    <property type="match status" value="2"/>
</dbReference>
<keyword evidence="2" id="KW-1015">Disulfide bond</keyword>
<dbReference type="Pfam" id="PF00041">
    <property type="entry name" value="fn3"/>
    <property type="match status" value="1"/>
</dbReference>
<dbReference type="SUPFAM" id="SSF49854">
    <property type="entry name" value="Spermadhesin, CUB domain"/>
    <property type="match status" value="2"/>
</dbReference>
<protein>
    <recommendedName>
        <fullName evidence="7">Fibronectin type-III domain-containing protein</fullName>
    </recommendedName>
</protein>
<keyword evidence="6" id="KW-1185">Reference proteome</keyword>
<dbReference type="Gene3D" id="2.60.40.10">
    <property type="entry name" value="Immunoglobulins"/>
    <property type="match status" value="1"/>
</dbReference>
<dbReference type="SUPFAM" id="SSF69318">
    <property type="entry name" value="Integrin alpha N-terminal domain"/>
    <property type="match status" value="1"/>
</dbReference>
<dbReference type="InterPro" id="IPR013783">
    <property type="entry name" value="Ig-like_fold"/>
</dbReference>
<name>A0A6C0GEC9_9BACT</name>
<dbReference type="SMART" id="SM00042">
    <property type="entry name" value="CUB"/>
    <property type="match status" value="2"/>
</dbReference>
<sequence>MNAGGTGDYSNYQYITQTFNPTTSTGRISVTFTSFDTEQYYDYLYIYDGSSTSTPLIGSYSGNTLPPTITATNTSGQLTFYFTSNSSGVKSGWQATISCVILPNTLGNLTASGVSGTQINLSWSDTSSDETGFVIERSTSSTSGFIQIATLSANTTSYANTGLVTDNRYYYRVRSVRNGIYSPYSNVATAALGNAPLLMSNGSFTVCSSVFLDAGGTGNYENNQSLTMTLTPATAVKMLSVSFSSFSTESYYDELRIYDGSTTSAYLIGTYSGTTLPPIITASNATGQLTFQFYSGYNTTYEGWQASISCVDPVPPVLSSSSPLKNSTNVYRYNNIGFSFSQTMQAATASAAAIKIHGSQTGLRTTALGGYFSGAGTSTVTFDPFSDLKPGEVVTVSVTTQAKNATGLAIVTPQVYQFTAAASSAPANFVASTLSLPASPFGVVMADFDKDGDINMASSHHSPTGGVSLRFNNGTGVFSGSTQVATGANSRAILAADFDGDGDMDLATANQLSNTVSVRFNDGTGVFSGTTQVAVGTTPISVTAADFDGDGDMDIATANYGSASVSIRFNNGQGVFSGTTQVAVGVNPSWLQAGFLAAGRRCGWRWRSGSGREQLWISLGECAIQQWKRGVFGHSSGGSGQQSGRGGVSRL</sequence>
<dbReference type="InterPro" id="IPR013517">
    <property type="entry name" value="FG-GAP"/>
</dbReference>
<dbReference type="Pfam" id="PF13205">
    <property type="entry name" value="Big_5"/>
    <property type="match status" value="1"/>
</dbReference>
<dbReference type="AlphaFoldDB" id="A0A6C0GEC9"/>
<dbReference type="InterPro" id="IPR028994">
    <property type="entry name" value="Integrin_alpha_N"/>
</dbReference>
<dbReference type="KEGG" id="rhoz:GXP67_06145"/>
<dbReference type="Pfam" id="PF00431">
    <property type="entry name" value="CUB"/>
    <property type="match status" value="2"/>
</dbReference>
<dbReference type="InterPro" id="IPR003961">
    <property type="entry name" value="FN3_dom"/>
</dbReference>
<dbReference type="PROSITE" id="PS01180">
    <property type="entry name" value="CUB"/>
    <property type="match status" value="1"/>
</dbReference>
<feature type="domain" description="CUB" evidence="3">
    <location>
        <begin position="1"/>
        <end position="100"/>
    </location>
</feature>
<dbReference type="Gene3D" id="2.60.120.290">
    <property type="entry name" value="Spermadhesin, CUB domain"/>
    <property type="match status" value="2"/>
</dbReference>
<dbReference type="InterPro" id="IPR035914">
    <property type="entry name" value="Sperma_CUB_dom_sf"/>
</dbReference>
<evidence type="ECO:0000256" key="1">
    <source>
        <dbReference type="ARBA" id="ARBA00022729"/>
    </source>
</evidence>
<dbReference type="InterPro" id="IPR032812">
    <property type="entry name" value="SbsA_Ig"/>
</dbReference>
<evidence type="ECO:0008006" key="7">
    <source>
        <dbReference type="Google" id="ProtNLM"/>
    </source>
</evidence>
<evidence type="ECO:0000259" key="4">
    <source>
        <dbReference type="PROSITE" id="PS50853"/>
    </source>
</evidence>
<dbReference type="InterPro" id="IPR014755">
    <property type="entry name" value="Cu-Rt/internalin_Ig-like"/>
</dbReference>
<dbReference type="PANTHER" id="PTHR46580">
    <property type="entry name" value="SENSOR KINASE-RELATED"/>
    <property type="match status" value="1"/>
</dbReference>
<evidence type="ECO:0000256" key="2">
    <source>
        <dbReference type="ARBA" id="ARBA00023157"/>
    </source>
</evidence>
<dbReference type="Pfam" id="PF13517">
    <property type="entry name" value="FG-GAP_3"/>
    <property type="match status" value="1"/>
</dbReference>
<accession>A0A6C0GEC9</accession>